<keyword evidence="2" id="KW-1185">Reference proteome</keyword>
<dbReference type="RefSeq" id="WP_069467537.1">
    <property type="nucleotide sequence ID" value="NZ_FODD01000039.1"/>
</dbReference>
<sequence>MNPPTPGRTPIALHATDFFTQALDLPLDAAVVIGDTFYAAPAAASPLRLRIRFSPTIRQNVYSGLHLAVIHPDHGAIDSHHLTFADHGTFTARDERLHAEGHINLKPGTIRDGSAEGPPWAEGDFTGLQEALSQYVRMWFNTSIPPLTPLPARRIRVRGVTALPTPPADRTPRRPR</sequence>
<proteinExistence type="predicted"/>
<dbReference type="STRING" id="310780.SAMN05216267_103965"/>
<reference evidence="1 2" key="1">
    <citation type="submission" date="2016-10" db="EMBL/GenBank/DDBJ databases">
        <authorList>
            <person name="de Groot N.N."/>
        </authorList>
    </citation>
    <scope>NUCLEOTIDE SEQUENCE [LARGE SCALE GENOMIC DNA]</scope>
    <source>
        <strain evidence="1 2">CGMCC 4.2026</strain>
    </source>
</reference>
<dbReference type="AlphaFoldDB" id="A0A1H8S5J9"/>
<dbReference type="EMBL" id="FODD01000039">
    <property type="protein sequence ID" value="SEO73951.1"/>
    <property type="molecule type" value="Genomic_DNA"/>
</dbReference>
<evidence type="ECO:0000313" key="2">
    <source>
        <dbReference type="Proteomes" id="UP000181951"/>
    </source>
</evidence>
<gene>
    <name evidence="1" type="ORF">SAMN05216267_103965</name>
</gene>
<protein>
    <submittedName>
        <fullName evidence="1">Uncharacterized protein</fullName>
    </submittedName>
</protein>
<evidence type="ECO:0000313" key="1">
    <source>
        <dbReference type="EMBL" id="SEO73951.1"/>
    </source>
</evidence>
<dbReference type="Proteomes" id="UP000181951">
    <property type="component" value="Unassembled WGS sequence"/>
</dbReference>
<organism evidence="1 2">
    <name type="scientific">Actinacidiphila rubida</name>
    <dbReference type="NCBI Taxonomy" id="310780"/>
    <lineage>
        <taxon>Bacteria</taxon>
        <taxon>Bacillati</taxon>
        <taxon>Actinomycetota</taxon>
        <taxon>Actinomycetes</taxon>
        <taxon>Kitasatosporales</taxon>
        <taxon>Streptomycetaceae</taxon>
        <taxon>Actinacidiphila</taxon>
    </lineage>
</organism>
<name>A0A1H8S5J9_9ACTN</name>
<accession>A0A1H8S5J9</accession>
<dbReference type="OrthoDB" id="4283481at2"/>